<dbReference type="OrthoDB" id="680602at2"/>
<keyword evidence="4" id="KW-0378">Hydrolase</keyword>
<reference evidence="10 11" key="1">
    <citation type="submission" date="2018-10" db="EMBL/GenBank/DDBJ databases">
        <title>Genomic Encyclopedia of Archaeal and Bacterial Type Strains, Phase II (KMG-II): from individual species to whole genera.</title>
        <authorList>
            <person name="Goeker M."/>
        </authorList>
    </citation>
    <scope>NUCLEOTIDE SEQUENCE [LARGE SCALE GENOMIC DNA]</scope>
    <source>
        <strain evidence="10 11">DSM 29537</strain>
    </source>
</reference>
<dbReference type="AlphaFoldDB" id="A0A495MJK7"/>
<keyword evidence="6 7" id="KW-0472">Membrane</keyword>
<evidence type="ECO:0000256" key="1">
    <source>
        <dbReference type="ARBA" id="ARBA00004141"/>
    </source>
</evidence>
<dbReference type="Pfam" id="PF20216">
    <property type="entry name" value="DUF6576"/>
    <property type="match status" value="1"/>
</dbReference>
<dbReference type="InterPro" id="IPR050925">
    <property type="entry name" value="Rhomboid_protease_S54"/>
</dbReference>
<sequence>MGIIDDLKMQYKTGGITQQLIFWNIGIAIPLFLLYSFSSDTYLSIMSWLQLISDPSEFIVKPWTILTYGFLHVGILHLLFNMIMLNFAGRLFLTFFTQKQFLGVYILGAIFAGLVFVGSFFLFNVKAPIIGASGAIMAVLIGSATYAPLYQIRLLLIGTVKLWHIAFVFLILDLIQLPTDNMGGHIAHLGGALFGFAYIKILQNGTDLSLIVTKIIDFFANLFKPRKGTPFKKVHRNVSQPKPKTASKIVVKDKTQQQIDEILDKISQSGYDSLTKEEKEFLFKAGK</sequence>
<feature type="transmembrane region" description="Helical" evidence="7">
    <location>
        <begin position="20"/>
        <end position="38"/>
    </location>
</feature>
<dbReference type="PANTHER" id="PTHR43731:SF14">
    <property type="entry name" value="PRESENILIN-ASSOCIATED RHOMBOID-LIKE PROTEIN, MITOCHONDRIAL"/>
    <property type="match status" value="1"/>
</dbReference>
<accession>A0A495MJK7</accession>
<dbReference type="GO" id="GO:0006508">
    <property type="term" value="P:proteolysis"/>
    <property type="evidence" value="ECO:0007669"/>
    <property type="project" value="UniProtKB-KW"/>
</dbReference>
<feature type="domain" description="Peptidase S54 rhomboid" evidence="8">
    <location>
        <begin position="62"/>
        <end position="202"/>
    </location>
</feature>
<evidence type="ECO:0000256" key="6">
    <source>
        <dbReference type="ARBA" id="ARBA00023136"/>
    </source>
</evidence>
<name>A0A495MJK7_9FLAO</name>
<dbReference type="SUPFAM" id="SSF144091">
    <property type="entry name" value="Rhomboid-like"/>
    <property type="match status" value="1"/>
</dbReference>
<dbReference type="InterPro" id="IPR022764">
    <property type="entry name" value="Peptidase_S54_rhomboid_dom"/>
</dbReference>
<evidence type="ECO:0000256" key="3">
    <source>
        <dbReference type="ARBA" id="ARBA00022692"/>
    </source>
</evidence>
<evidence type="ECO:0000256" key="4">
    <source>
        <dbReference type="ARBA" id="ARBA00022801"/>
    </source>
</evidence>
<dbReference type="RefSeq" id="WP_121374938.1">
    <property type="nucleotide sequence ID" value="NZ_RBLC01000001.1"/>
</dbReference>
<evidence type="ECO:0000313" key="10">
    <source>
        <dbReference type="EMBL" id="RKS25550.1"/>
    </source>
</evidence>
<dbReference type="Pfam" id="PF01694">
    <property type="entry name" value="Rhomboid"/>
    <property type="match status" value="1"/>
</dbReference>
<feature type="transmembrane region" description="Helical" evidence="7">
    <location>
        <begin position="154"/>
        <end position="176"/>
    </location>
</feature>
<feature type="transmembrane region" description="Helical" evidence="7">
    <location>
        <begin position="58"/>
        <end position="80"/>
    </location>
</feature>
<evidence type="ECO:0000256" key="7">
    <source>
        <dbReference type="SAM" id="Phobius"/>
    </source>
</evidence>
<feature type="domain" description="DUF6576" evidence="9">
    <location>
        <begin position="252"/>
        <end position="282"/>
    </location>
</feature>
<comment type="similarity">
    <text evidence="2">Belongs to the peptidase S54 family.</text>
</comment>
<feature type="transmembrane region" description="Helical" evidence="7">
    <location>
        <begin position="129"/>
        <end position="147"/>
    </location>
</feature>
<gene>
    <name evidence="10" type="ORF">CLV94_0585</name>
</gene>
<keyword evidence="3 7" id="KW-0812">Transmembrane</keyword>
<keyword evidence="10" id="KW-0645">Protease</keyword>
<dbReference type="Proteomes" id="UP000277579">
    <property type="component" value="Unassembled WGS sequence"/>
</dbReference>
<keyword evidence="5 7" id="KW-1133">Transmembrane helix</keyword>
<dbReference type="InterPro" id="IPR035952">
    <property type="entry name" value="Rhomboid-like_sf"/>
</dbReference>
<evidence type="ECO:0000259" key="8">
    <source>
        <dbReference type="Pfam" id="PF01694"/>
    </source>
</evidence>
<evidence type="ECO:0000313" key="11">
    <source>
        <dbReference type="Proteomes" id="UP000277579"/>
    </source>
</evidence>
<dbReference type="InterPro" id="IPR046483">
    <property type="entry name" value="DUF6576"/>
</dbReference>
<dbReference type="PANTHER" id="PTHR43731">
    <property type="entry name" value="RHOMBOID PROTEASE"/>
    <property type="match status" value="1"/>
</dbReference>
<dbReference type="Gene3D" id="1.20.1540.10">
    <property type="entry name" value="Rhomboid-like"/>
    <property type="match status" value="1"/>
</dbReference>
<evidence type="ECO:0000256" key="2">
    <source>
        <dbReference type="ARBA" id="ARBA00009045"/>
    </source>
</evidence>
<dbReference type="GO" id="GO:0004252">
    <property type="term" value="F:serine-type endopeptidase activity"/>
    <property type="evidence" value="ECO:0007669"/>
    <property type="project" value="InterPro"/>
</dbReference>
<organism evidence="10 11">
    <name type="scientific">Flavobacterium endophyticum</name>
    <dbReference type="NCBI Taxonomy" id="1540163"/>
    <lineage>
        <taxon>Bacteria</taxon>
        <taxon>Pseudomonadati</taxon>
        <taxon>Bacteroidota</taxon>
        <taxon>Flavobacteriia</taxon>
        <taxon>Flavobacteriales</taxon>
        <taxon>Flavobacteriaceae</taxon>
        <taxon>Flavobacterium</taxon>
    </lineage>
</organism>
<proteinExistence type="inferred from homology"/>
<keyword evidence="11" id="KW-1185">Reference proteome</keyword>
<dbReference type="EMBL" id="RBLC01000001">
    <property type="protein sequence ID" value="RKS25550.1"/>
    <property type="molecule type" value="Genomic_DNA"/>
</dbReference>
<feature type="transmembrane region" description="Helical" evidence="7">
    <location>
        <begin position="101"/>
        <end position="123"/>
    </location>
</feature>
<evidence type="ECO:0000256" key="5">
    <source>
        <dbReference type="ARBA" id="ARBA00022989"/>
    </source>
</evidence>
<evidence type="ECO:0000259" key="9">
    <source>
        <dbReference type="Pfam" id="PF20216"/>
    </source>
</evidence>
<feature type="transmembrane region" description="Helical" evidence="7">
    <location>
        <begin position="182"/>
        <end position="199"/>
    </location>
</feature>
<dbReference type="GO" id="GO:0016020">
    <property type="term" value="C:membrane"/>
    <property type="evidence" value="ECO:0007669"/>
    <property type="project" value="UniProtKB-SubCell"/>
</dbReference>
<comment type="subcellular location">
    <subcellularLocation>
        <location evidence="1">Membrane</location>
        <topology evidence="1">Multi-pass membrane protein</topology>
    </subcellularLocation>
</comment>
<protein>
    <submittedName>
        <fullName evidence="10">Membrane associated rhomboid family serine protease</fullName>
    </submittedName>
</protein>
<comment type="caution">
    <text evidence="10">The sequence shown here is derived from an EMBL/GenBank/DDBJ whole genome shotgun (WGS) entry which is preliminary data.</text>
</comment>